<sequence>MTEKEKMLAHEWFDANFDEELKSNRLKAKDLCFAYNYTRPSEKATRQKILTELFGYQITNVSISIPLDTDYGWNVKFGKNVSLNTNCYLMDGGGIQFGDDVFVGPNCGFYTATHPLDYETRNKGLELAEPIVVGSNTCFGGHVSVFSGVTIVEGSVIGAGSVVTKDIPPNSLAVGNSCKVIRQLNKE</sequence>
<gene>
    <name evidence="7" type="ORF">NCTC11807_00482</name>
</gene>
<evidence type="ECO:0000313" key="8">
    <source>
        <dbReference type="Proteomes" id="UP000255425"/>
    </source>
</evidence>
<dbReference type="EC" id="2.3.1.-" evidence="5"/>
<comment type="similarity">
    <text evidence="1 5">Belongs to the transferase hexapeptide repeat family.</text>
</comment>
<accession>A0A380H1L1</accession>
<dbReference type="EMBL" id="UHDZ01000001">
    <property type="protein sequence ID" value="SUM68263.1"/>
    <property type="molecule type" value="Genomic_DNA"/>
</dbReference>
<evidence type="ECO:0000256" key="4">
    <source>
        <dbReference type="ARBA" id="ARBA00023315"/>
    </source>
</evidence>
<reference evidence="7 8" key="1">
    <citation type="submission" date="2018-06" db="EMBL/GenBank/DDBJ databases">
        <authorList>
            <consortium name="Pathogen Informatics"/>
            <person name="Doyle S."/>
        </authorList>
    </citation>
    <scope>NUCLEOTIDE SEQUENCE [LARGE SCALE GENOMIC DNA]</scope>
    <source>
        <strain evidence="7 8">NCTC11807</strain>
    </source>
</reference>
<dbReference type="SMART" id="SM01266">
    <property type="entry name" value="Mac"/>
    <property type="match status" value="1"/>
</dbReference>
<feature type="domain" description="Maltose/galactoside acetyltransferase" evidence="6">
    <location>
        <begin position="4"/>
        <end position="58"/>
    </location>
</feature>
<dbReference type="PANTHER" id="PTHR43017">
    <property type="entry name" value="GALACTOSIDE O-ACETYLTRANSFERASE"/>
    <property type="match status" value="1"/>
</dbReference>
<keyword evidence="8" id="KW-1185">Reference proteome</keyword>
<keyword evidence="2 5" id="KW-0808">Transferase</keyword>
<name>A0A380H1L1_9STAP</name>
<keyword evidence="4 5" id="KW-0012">Acyltransferase</keyword>
<dbReference type="InterPro" id="IPR039369">
    <property type="entry name" value="LacA-like"/>
</dbReference>
<dbReference type="GeneID" id="63935048"/>
<evidence type="ECO:0000259" key="6">
    <source>
        <dbReference type="SMART" id="SM01266"/>
    </source>
</evidence>
<evidence type="ECO:0000313" key="7">
    <source>
        <dbReference type="EMBL" id="SUM68263.1"/>
    </source>
</evidence>
<protein>
    <recommendedName>
        <fullName evidence="5">Acetyltransferase</fullName>
        <ecNumber evidence="5">2.3.1.-</ecNumber>
    </recommendedName>
</protein>
<evidence type="ECO:0000256" key="1">
    <source>
        <dbReference type="ARBA" id="ARBA00007274"/>
    </source>
</evidence>
<dbReference type="SUPFAM" id="SSF51161">
    <property type="entry name" value="Trimeric LpxA-like enzymes"/>
    <property type="match status" value="1"/>
</dbReference>
<dbReference type="Pfam" id="PF12464">
    <property type="entry name" value="Mac"/>
    <property type="match status" value="1"/>
</dbReference>
<dbReference type="InterPro" id="IPR024688">
    <property type="entry name" value="Mac_dom"/>
</dbReference>
<evidence type="ECO:0000256" key="5">
    <source>
        <dbReference type="RuleBase" id="RU367021"/>
    </source>
</evidence>
<dbReference type="GO" id="GO:0008870">
    <property type="term" value="F:galactoside O-acetyltransferase activity"/>
    <property type="evidence" value="ECO:0007669"/>
    <property type="project" value="TreeGrafter"/>
</dbReference>
<dbReference type="RefSeq" id="WP_115312644.1">
    <property type="nucleotide sequence ID" value="NZ_CP066042.1"/>
</dbReference>
<dbReference type="Gene3D" id="2.160.10.10">
    <property type="entry name" value="Hexapeptide repeat proteins"/>
    <property type="match status" value="1"/>
</dbReference>
<keyword evidence="3" id="KW-0677">Repeat</keyword>
<proteinExistence type="inferred from homology"/>
<dbReference type="FunFam" id="2.160.10.10:FF:000025">
    <property type="entry name" value="Hexapeptide-repeat containing-acetyltransferase"/>
    <property type="match status" value="1"/>
</dbReference>
<dbReference type="AlphaFoldDB" id="A0A380H1L1"/>
<evidence type="ECO:0000256" key="2">
    <source>
        <dbReference type="ARBA" id="ARBA00022679"/>
    </source>
</evidence>
<dbReference type="CDD" id="cd03357">
    <property type="entry name" value="LbH_MAT_GAT"/>
    <property type="match status" value="1"/>
</dbReference>
<dbReference type="PANTHER" id="PTHR43017:SF1">
    <property type="entry name" value="ACETYLTRANSFERASE YJL218W-RELATED"/>
    <property type="match status" value="1"/>
</dbReference>
<organism evidence="7 8">
    <name type="scientific">Staphylococcus saccharolyticus</name>
    <dbReference type="NCBI Taxonomy" id="33028"/>
    <lineage>
        <taxon>Bacteria</taxon>
        <taxon>Bacillati</taxon>
        <taxon>Bacillota</taxon>
        <taxon>Bacilli</taxon>
        <taxon>Bacillales</taxon>
        <taxon>Staphylococcaceae</taxon>
        <taxon>Staphylococcus</taxon>
    </lineage>
</organism>
<evidence type="ECO:0000256" key="3">
    <source>
        <dbReference type="ARBA" id="ARBA00022737"/>
    </source>
</evidence>
<dbReference type="Proteomes" id="UP000255425">
    <property type="component" value="Unassembled WGS sequence"/>
</dbReference>
<dbReference type="InterPro" id="IPR011004">
    <property type="entry name" value="Trimer_LpxA-like_sf"/>
</dbReference>